<accession>A0A182KI15</accession>
<proteinExistence type="predicted"/>
<evidence type="ECO:0000313" key="1">
    <source>
        <dbReference type="EnsemblMetazoa" id="ACHR014115-PA"/>
    </source>
</evidence>
<evidence type="ECO:0000313" key="2">
    <source>
        <dbReference type="Proteomes" id="UP000075881"/>
    </source>
</evidence>
<sequence length="152" mass="16078">MWIRSRIFSFRNGLTKLTIVSTIGDTLITCTSFSLTGYASCTQIRNFFTSAGVNLAKCVGVATLASSTYTSPATPTDSSARRMSPIISVAFIDSTTFGVAMSLSVPRSITTRHPFGVSPGSGGMWITFSTSAISARLTSRSVKNSGTALRIV</sequence>
<organism evidence="1 2">
    <name type="scientific">Anopheles christyi</name>
    <dbReference type="NCBI Taxonomy" id="43041"/>
    <lineage>
        <taxon>Eukaryota</taxon>
        <taxon>Metazoa</taxon>
        <taxon>Ecdysozoa</taxon>
        <taxon>Arthropoda</taxon>
        <taxon>Hexapoda</taxon>
        <taxon>Insecta</taxon>
        <taxon>Pterygota</taxon>
        <taxon>Neoptera</taxon>
        <taxon>Endopterygota</taxon>
        <taxon>Diptera</taxon>
        <taxon>Nematocera</taxon>
        <taxon>Culicoidea</taxon>
        <taxon>Culicidae</taxon>
        <taxon>Anophelinae</taxon>
        <taxon>Anopheles</taxon>
    </lineage>
</organism>
<name>A0A182KI15_9DIPT</name>
<reference evidence="2" key="1">
    <citation type="submission" date="2013-03" db="EMBL/GenBank/DDBJ databases">
        <title>The Genome Sequence of Anopheles christyi ACHKN1017.</title>
        <authorList>
            <consortium name="The Broad Institute Genomics Platform"/>
            <person name="Neafsey D.E."/>
            <person name="Besansky N."/>
            <person name="Walker B."/>
            <person name="Young S.K."/>
            <person name="Zeng Q."/>
            <person name="Gargeya S."/>
            <person name="Fitzgerald M."/>
            <person name="Haas B."/>
            <person name="Abouelleil A."/>
            <person name="Allen A.W."/>
            <person name="Alvarado L."/>
            <person name="Arachchi H.M."/>
            <person name="Berlin A.M."/>
            <person name="Chapman S.B."/>
            <person name="Gainer-Dewar J."/>
            <person name="Goldberg J."/>
            <person name="Griggs A."/>
            <person name="Gujja S."/>
            <person name="Hansen M."/>
            <person name="Howarth C."/>
            <person name="Imamovic A."/>
            <person name="Ireland A."/>
            <person name="Larimer J."/>
            <person name="McCowan C."/>
            <person name="Murphy C."/>
            <person name="Pearson M."/>
            <person name="Poon T.W."/>
            <person name="Priest M."/>
            <person name="Roberts A."/>
            <person name="Saif S."/>
            <person name="Shea T."/>
            <person name="Sisk P."/>
            <person name="Sykes S."/>
            <person name="Wortman J."/>
            <person name="Nusbaum C."/>
            <person name="Birren B."/>
        </authorList>
    </citation>
    <scope>NUCLEOTIDE SEQUENCE [LARGE SCALE GENOMIC DNA]</scope>
    <source>
        <strain evidence="2">ACHKN1017</strain>
    </source>
</reference>
<keyword evidence="2" id="KW-1185">Reference proteome</keyword>
<dbReference type="VEuPathDB" id="VectorBase:ACHR014115"/>
<dbReference type="Proteomes" id="UP000075881">
    <property type="component" value="Unassembled WGS sequence"/>
</dbReference>
<reference evidence="1" key="2">
    <citation type="submission" date="2020-05" db="UniProtKB">
        <authorList>
            <consortium name="EnsemblMetazoa"/>
        </authorList>
    </citation>
    <scope>IDENTIFICATION</scope>
    <source>
        <strain evidence="1">ACHKN1017</strain>
    </source>
</reference>
<dbReference type="AlphaFoldDB" id="A0A182KI15"/>
<protein>
    <submittedName>
        <fullName evidence="1">Uncharacterized protein</fullName>
    </submittedName>
</protein>
<dbReference type="EnsemblMetazoa" id="ACHR014115-RA">
    <property type="protein sequence ID" value="ACHR014115-PA"/>
    <property type="gene ID" value="ACHR014115"/>
</dbReference>